<evidence type="ECO:0000313" key="5">
    <source>
        <dbReference type="Proteomes" id="UP001589896"/>
    </source>
</evidence>
<keyword evidence="2" id="KW-0732">Signal</keyword>
<dbReference type="InterPro" id="IPR001375">
    <property type="entry name" value="Peptidase_S9_cat"/>
</dbReference>
<evidence type="ECO:0000259" key="3">
    <source>
        <dbReference type="Pfam" id="PF00326"/>
    </source>
</evidence>
<evidence type="ECO:0000256" key="2">
    <source>
        <dbReference type="SAM" id="SignalP"/>
    </source>
</evidence>
<dbReference type="Pfam" id="PF00326">
    <property type="entry name" value="Peptidase_S9"/>
    <property type="match status" value="1"/>
</dbReference>
<dbReference type="EMBL" id="JBHLTG010000001">
    <property type="protein sequence ID" value="MFC0676666.1"/>
    <property type="molecule type" value="Genomic_DNA"/>
</dbReference>
<sequence>MLRKIVLAAAIGSICAPSLAQEASPRKLETSGALFGVRPSVEDIDLSPDGKRIVYVTPGRGRTSVAFVAELDGSKQQAALEVDGNPERLRWCKFVTDQRLVCNISGQADAGGVLVPFSRLLALNIDGSNQKPLGQRTSQFDARLRQFDGDILDWMPASGGSVLMARDYVPERGKMNTNVQRRKDGLGIDRIDTLTMAVKPVESPRKDVDSFMTDGRGVVRMKSFVPVRGATGKLDARTVFSYRLPGSTEWQPFSTWDESETGMFPVAIEADTNSAYALKKLDGRLALYRVKLDGSLAAELVHAHPKVDVDGVVRIANGERVIGVTFADEMRETVYFDPEYKRLAASWGKALPKLPIINFVGASSGTAKLLVRAGSDSDPGRYYVYDRASRSLNEVMLERPTLEGVQLANVKPITYPAADGTAVPAYLTLPPGKETARGLPAVVLPHGGPSARDEWGFDWLAQYFAHEGYAVIQPNYRGSAGYGDDWLQENGFKSWRTSIGDVNAAGRWLVSEGIADPARLAIVGWSYGGYAALQSAVVEPELFKAIVAIAPVTDLEMVKSDARDYTNSHNVSEYIGSGPHVTEGSPLQNAGRFKAPVLMFHGDLDLNVRVRHARAMDAKLKSEGKASELVVYEGLEHQLADSNARALMLDRIGGFLKANLQK</sequence>
<feature type="signal peptide" evidence="2">
    <location>
        <begin position="1"/>
        <end position="20"/>
    </location>
</feature>
<comment type="caution">
    <text evidence="4">The sequence shown here is derived from an EMBL/GenBank/DDBJ whole genome shotgun (WGS) entry which is preliminary data.</text>
</comment>
<accession>A0ABV6RIS7</accession>
<dbReference type="PANTHER" id="PTHR42776">
    <property type="entry name" value="SERINE PEPTIDASE S9 FAMILY MEMBER"/>
    <property type="match status" value="1"/>
</dbReference>
<dbReference type="PANTHER" id="PTHR42776:SF27">
    <property type="entry name" value="DIPEPTIDYL PEPTIDASE FAMILY MEMBER 6"/>
    <property type="match status" value="1"/>
</dbReference>
<evidence type="ECO:0000256" key="1">
    <source>
        <dbReference type="ARBA" id="ARBA00022801"/>
    </source>
</evidence>
<gene>
    <name evidence="4" type="ORF">ACFFGH_02205</name>
</gene>
<feature type="domain" description="Peptidase S9 prolyl oligopeptidase catalytic" evidence="3">
    <location>
        <begin position="455"/>
        <end position="661"/>
    </location>
</feature>
<protein>
    <submittedName>
        <fullName evidence="4">Alpha/beta hydrolase family protein</fullName>
        <ecNumber evidence="4">3.4.-.-</ecNumber>
    </submittedName>
</protein>
<dbReference type="SUPFAM" id="SSF82171">
    <property type="entry name" value="DPP6 N-terminal domain-like"/>
    <property type="match status" value="1"/>
</dbReference>
<keyword evidence="5" id="KW-1185">Reference proteome</keyword>
<dbReference type="Gene3D" id="3.40.50.1820">
    <property type="entry name" value="alpha/beta hydrolase"/>
    <property type="match status" value="1"/>
</dbReference>
<name>A0ABV6RIS7_9GAMM</name>
<reference evidence="4 5" key="1">
    <citation type="submission" date="2024-09" db="EMBL/GenBank/DDBJ databases">
        <authorList>
            <person name="Sun Q."/>
            <person name="Mori K."/>
        </authorList>
    </citation>
    <scope>NUCLEOTIDE SEQUENCE [LARGE SCALE GENOMIC DNA]</scope>
    <source>
        <strain evidence="4 5">KCTC 23076</strain>
    </source>
</reference>
<dbReference type="SUPFAM" id="SSF53474">
    <property type="entry name" value="alpha/beta-Hydrolases"/>
    <property type="match status" value="1"/>
</dbReference>
<dbReference type="GO" id="GO:0016787">
    <property type="term" value="F:hydrolase activity"/>
    <property type="evidence" value="ECO:0007669"/>
    <property type="project" value="UniProtKB-KW"/>
</dbReference>
<dbReference type="Proteomes" id="UP001589896">
    <property type="component" value="Unassembled WGS sequence"/>
</dbReference>
<organism evidence="4 5">
    <name type="scientific">Lysobacter korlensis</name>
    <dbReference type="NCBI Taxonomy" id="553636"/>
    <lineage>
        <taxon>Bacteria</taxon>
        <taxon>Pseudomonadati</taxon>
        <taxon>Pseudomonadota</taxon>
        <taxon>Gammaproteobacteria</taxon>
        <taxon>Lysobacterales</taxon>
        <taxon>Lysobacteraceae</taxon>
        <taxon>Lysobacter</taxon>
    </lineage>
</organism>
<dbReference type="InterPro" id="IPR029058">
    <property type="entry name" value="AB_hydrolase_fold"/>
</dbReference>
<feature type="chain" id="PRO_5045887572" evidence="2">
    <location>
        <begin position="21"/>
        <end position="662"/>
    </location>
</feature>
<dbReference type="RefSeq" id="WP_386664423.1">
    <property type="nucleotide sequence ID" value="NZ_JBHLTG010000001.1"/>
</dbReference>
<proteinExistence type="predicted"/>
<keyword evidence="1 4" id="KW-0378">Hydrolase</keyword>
<dbReference type="EC" id="3.4.-.-" evidence="4"/>
<evidence type="ECO:0000313" key="4">
    <source>
        <dbReference type="EMBL" id="MFC0676666.1"/>
    </source>
</evidence>